<proteinExistence type="predicted"/>
<dbReference type="EMBL" id="FNXB01000074">
    <property type="protein sequence ID" value="SEI20655.1"/>
    <property type="molecule type" value="Genomic_DNA"/>
</dbReference>
<dbReference type="InterPro" id="IPR011033">
    <property type="entry name" value="PRC_barrel-like_sf"/>
</dbReference>
<reference evidence="4" key="2">
    <citation type="submission" date="2016-10" db="EMBL/GenBank/DDBJ databases">
        <authorList>
            <person name="Wibberg D."/>
        </authorList>
    </citation>
    <scope>NUCLEOTIDE SEQUENCE [LARGE SCALE GENOMIC DNA]</scope>
</reference>
<dbReference type="SUPFAM" id="SSF50346">
    <property type="entry name" value="PRC-barrel domain"/>
    <property type="match status" value="1"/>
</dbReference>
<protein>
    <submittedName>
        <fullName evidence="2">PRC-barrel domain protein</fullName>
    </submittedName>
    <submittedName>
        <fullName evidence="3">PRC-barrel domain-containing protein</fullName>
    </submittedName>
</protein>
<dbReference type="EMBL" id="FOCV01000061">
    <property type="protein sequence ID" value="SEP25226.1"/>
    <property type="molecule type" value="Genomic_DNA"/>
</dbReference>
<evidence type="ECO:0000313" key="4">
    <source>
        <dbReference type="Proteomes" id="UP000183063"/>
    </source>
</evidence>
<sequence length="111" mass="11574">MDHTNHVRLTASELTPAVLEGATIYGADDQKVGKVDHIHGAGAGGSAVIDVGGFLGIGAKPVAVPISDLEFMRDEDVTFMPLRAGPRTSSSRCPNTATDAAIRCLPSCRSR</sequence>
<dbReference type="InterPro" id="IPR027275">
    <property type="entry name" value="PRC-brl_dom"/>
</dbReference>
<reference evidence="3 5" key="3">
    <citation type="submission" date="2016-10" db="EMBL/GenBank/DDBJ databases">
        <authorList>
            <person name="Varghese N."/>
            <person name="Submissions S."/>
        </authorList>
    </citation>
    <scope>NUCLEOTIDE SEQUENCE [LARGE SCALE GENOMIC DNA]</scope>
    <source>
        <strain evidence="3 5">CGMCC 1.7071</strain>
    </source>
</reference>
<dbReference type="AlphaFoldDB" id="A0A1H8WC57"/>
<feature type="domain" description="PRC-barrel" evidence="1">
    <location>
        <begin position="19"/>
        <end position="67"/>
    </location>
</feature>
<gene>
    <name evidence="2" type="ORF">RTCCBAU85039_6438</name>
    <name evidence="3" type="ORF">SAMN05216228_10615</name>
</gene>
<dbReference type="STRING" id="501024.RTCCBAU85039_6438"/>
<dbReference type="Pfam" id="PF05239">
    <property type="entry name" value="PRC"/>
    <property type="match status" value="1"/>
</dbReference>
<dbReference type="Proteomes" id="UP000198939">
    <property type="component" value="Unassembled WGS sequence"/>
</dbReference>
<accession>A0A1H8WC57</accession>
<organism evidence="2 4">
    <name type="scientific">Rhizobium tibeticum</name>
    <dbReference type="NCBI Taxonomy" id="501024"/>
    <lineage>
        <taxon>Bacteria</taxon>
        <taxon>Pseudomonadati</taxon>
        <taxon>Pseudomonadota</taxon>
        <taxon>Alphaproteobacteria</taxon>
        <taxon>Hyphomicrobiales</taxon>
        <taxon>Rhizobiaceae</taxon>
        <taxon>Rhizobium/Agrobacterium group</taxon>
        <taxon>Rhizobium</taxon>
    </lineage>
</organism>
<evidence type="ECO:0000313" key="2">
    <source>
        <dbReference type="EMBL" id="SEI20655.1"/>
    </source>
</evidence>
<evidence type="ECO:0000259" key="1">
    <source>
        <dbReference type="Pfam" id="PF05239"/>
    </source>
</evidence>
<reference evidence="2" key="1">
    <citation type="submission" date="2016-10" db="EMBL/GenBank/DDBJ databases">
        <authorList>
            <person name="de Groot N.N."/>
        </authorList>
    </citation>
    <scope>NUCLEOTIDE SEQUENCE [LARGE SCALE GENOMIC DNA]</scope>
    <source>
        <strain evidence="2">CCBAU85039</strain>
    </source>
</reference>
<dbReference type="Gene3D" id="2.30.30.240">
    <property type="entry name" value="PRC-barrel domain"/>
    <property type="match status" value="1"/>
</dbReference>
<keyword evidence="5" id="KW-1185">Reference proteome</keyword>
<dbReference type="Proteomes" id="UP000183063">
    <property type="component" value="Unassembled WGS sequence"/>
</dbReference>
<name>A0A1H8WC57_9HYPH</name>
<evidence type="ECO:0000313" key="3">
    <source>
        <dbReference type="EMBL" id="SEP25226.1"/>
    </source>
</evidence>
<evidence type="ECO:0000313" key="5">
    <source>
        <dbReference type="Proteomes" id="UP000198939"/>
    </source>
</evidence>